<keyword evidence="4" id="KW-1185">Reference proteome</keyword>
<evidence type="ECO:0000259" key="2">
    <source>
        <dbReference type="Pfam" id="PF01243"/>
    </source>
</evidence>
<dbReference type="InterPro" id="IPR019920">
    <property type="entry name" value="F420-binding_dom_put"/>
</dbReference>
<dbReference type="AlphaFoldDB" id="A0A8J3HZB6"/>
<comment type="caution">
    <text evidence="3">The sequence shown here is derived from an EMBL/GenBank/DDBJ whole genome shotgun (WGS) entry which is preliminary data.</text>
</comment>
<reference evidence="3" key="1">
    <citation type="submission" date="2020-10" db="EMBL/GenBank/DDBJ databases">
        <title>Taxonomic study of unclassified bacteria belonging to the class Ktedonobacteria.</title>
        <authorList>
            <person name="Yabe S."/>
            <person name="Wang C.M."/>
            <person name="Zheng Y."/>
            <person name="Sakai Y."/>
            <person name="Cavaletti L."/>
            <person name="Monciardini P."/>
            <person name="Donadio S."/>
        </authorList>
    </citation>
    <scope>NUCLEOTIDE SEQUENCE</scope>
    <source>
        <strain evidence="3">SOSP1-1</strain>
    </source>
</reference>
<dbReference type="Proteomes" id="UP000612362">
    <property type="component" value="Unassembled WGS sequence"/>
</dbReference>
<dbReference type="InterPro" id="IPR052019">
    <property type="entry name" value="F420H2_bilvrd_red/Heme_oxyg"/>
</dbReference>
<dbReference type="GO" id="GO:0005829">
    <property type="term" value="C:cytosol"/>
    <property type="evidence" value="ECO:0007669"/>
    <property type="project" value="TreeGrafter"/>
</dbReference>
<feature type="domain" description="Pyridoxamine 5'-phosphate oxidase N-terminal" evidence="2">
    <location>
        <begin position="10"/>
        <end position="117"/>
    </location>
</feature>
<evidence type="ECO:0000256" key="1">
    <source>
        <dbReference type="ARBA" id="ARBA00023002"/>
    </source>
</evidence>
<dbReference type="GO" id="GO:0016627">
    <property type="term" value="F:oxidoreductase activity, acting on the CH-CH group of donors"/>
    <property type="evidence" value="ECO:0007669"/>
    <property type="project" value="TreeGrafter"/>
</dbReference>
<dbReference type="InterPro" id="IPR012349">
    <property type="entry name" value="Split_barrel_FMN-bd"/>
</dbReference>
<name>A0A8J3HZB6_9CHLR</name>
<sequence length="141" mass="16448">MSVIPEKEIKILNSTSLAHIATIGPHHEPQSTPVWFDWDGTYVRFSQTKARQKYRNLKRDPHIALSITDPTNLYHYLEIRGKVVRIEEDPQRTFIDSLAKKYLGVDHYPYNQPGDEYVIFYIQSEHTTSMDIQPERATSTD</sequence>
<proteinExistence type="predicted"/>
<dbReference type="Gene3D" id="2.30.110.10">
    <property type="entry name" value="Electron Transport, Fmn-binding Protein, Chain A"/>
    <property type="match status" value="1"/>
</dbReference>
<dbReference type="PANTHER" id="PTHR35176:SF6">
    <property type="entry name" value="HEME OXYGENASE HI_0854-RELATED"/>
    <property type="match status" value="1"/>
</dbReference>
<evidence type="ECO:0000313" key="4">
    <source>
        <dbReference type="Proteomes" id="UP000612362"/>
    </source>
</evidence>
<accession>A0A8J3HZB6</accession>
<protein>
    <recommendedName>
        <fullName evidence="2">Pyridoxamine 5'-phosphate oxidase N-terminal domain-containing protein</fullName>
    </recommendedName>
</protein>
<dbReference type="EMBL" id="BNJF01000001">
    <property type="protein sequence ID" value="GHO42039.1"/>
    <property type="molecule type" value="Genomic_DNA"/>
</dbReference>
<gene>
    <name evidence="3" type="ORF">KSX_02020</name>
</gene>
<dbReference type="SUPFAM" id="SSF50475">
    <property type="entry name" value="FMN-binding split barrel"/>
    <property type="match status" value="1"/>
</dbReference>
<dbReference type="GO" id="GO:0070967">
    <property type="term" value="F:coenzyme F420 binding"/>
    <property type="evidence" value="ECO:0007669"/>
    <property type="project" value="TreeGrafter"/>
</dbReference>
<dbReference type="NCBIfam" id="TIGR03618">
    <property type="entry name" value="Rv1155_F420"/>
    <property type="match status" value="1"/>
</dbReference>
<dbReference type="PANTHER" id="PTHR35176">
    <property type="entry name" value="HEME OXYGENASE HI_0854-RELATED"/>
    <property type="match status" value="1"/>
</dbReference>
<dbReference type="InterPro" id="IPR011576">
    <property type="entry name" value="Pyridox_Oxase_N"/>
</dbReference>
<dbReference type="RefSeq" id="WP_220191633.1">
    <property type="nucleotide sequence ID" value="NZ_BNJF01000001.1"/>
</dbReference>
<keyword evidence="1" id="KW-0560">Oxidoreductase</keyword>
<evidence type="ECO:0000313" key="3">
    <source>
        <dbReference type="EMBL" id="GHO42039.1"/>
    </source>
</evidence>
<dbReference type="Pfam" id="PF01243">
    <property type="entry name" value="PNPOx_N"/>
    <property type="match status" value="1"/>
</dbReference>
<organism evidence="3 4">
    <name type="scientific">Ktedonospora formicarum</name>
    <dbReference type="NCBI Taxonomy" id="2778364"/>
    <lineage>
        <taxon>Bacteria</taxon>
        <taxon>Bacillati</taxon>
        <taxon>Chloroflexota</taxon>
        <taxon>Ktedonobacteria</taxon>
        <taxon>Ktedonobacterales</taxon>
        <taxon>Ktedonobacteraceae</taxon>
        <taxon>Ktedonospora</taxon>
    </lineage>
</organism>